<feature type="chain" id="PRO_5043584030" description="Glycosyl transferase family 25 domain-containing protein" evidence="1">
    <location>
        <begin position="25"/>
        <end position="390"/>
    </location>
</feature>
<dbReference type="InterPro" id="IPR002654">
    <property type="entry name" value="Glyco_trans_25"/>
</dbReference>
<evidence type="ECO:0000256" key="1">
    <source>
        <dbReference type="SAM" id="SignalP"/>
    </source>
</evidence>
<keyword evidence="4" id="KW-1185">Reference proteome</keyword>
<organism evidence="3 4">
    <name type="scientific">Coccomyxa viridis</name>
    <dbReference type="NCBI Taxonomy" id="1274662"/>
    <lineage>
        <taxon>Eukaryota</taxon>
        <taxon>Viridiplantae</taxon>
        <taxon>Chlorophyta</taxon>
        <taxon>core chlorophytes</taxon>
        <taxon>Trebouxiophyceae</taxon>
        <taxon>Trebouxiophyceae incertae sedis</taxon>
        <taxon>Coccomyxaceae</taxon>
        <taxon>Coccomyxa</taxon>
    </lineage>
</organism>
<feature type="signal peptide" evidence="1">
    <location>
        <begin position="1"/>
        <end position="24"/>
    </location>
</feature>
<keyword evidence="1" id="KW-0732">Signal</keyword>
<sequence>MVLANACRAAALGLLGILTVTSLASTRSAEDDADSPSHATTTRLSMLRRHRQELSSSPLLQVWDEHCKRKGECGKHPKVPKQAYLINLPQDQAKLEYSQRLLAELGLNVEVIEGTKSVQVGSLEEYSECLPAGSATDCQAGLTLSHMKAWQALAHSAEYAAWVFEDDVIFHDDFLSIFPSYWTSVPSDFKYIAVGMIPRHFNVSQSAVYVSPDKMPWGTHAYIVTSRQAESMLLTATMMIERSKHPSGGFHSTSWQLDGEDFKIDHYLSMYYSRLTPMDDKRRWVVFDSPPEQPFKYGNVSWTRNGGCQCSCANLAACAAEGRAPAWGMGLVAQHTCREQVERLPIWHQEMLQRSANGPAEKCTELRACGTFVCEYERLYNDEFQPTAET</sequence>
<name>A0AAV1I9Y4_9CHLO</name>
<evidence type="ECO:0000313" key="4">
    <source>
        <dbReference type="Proteomes" id="UP001314263"/>
    </source>
</evidence>
<evidence type="ECO:0000259" key="2">
    <source>
        <dbReference type="Pfam" id="PF01755"/>
    </source>
</evidence>
<reference evidence="3 4" key="1">
    <citation type="submission" date="2023-10" db="EMBL/GenBank/DDBJ databases">
        <authorList>
            <person name="Maclean D."/>
            <person name="Macfadyen A."/>
        </authorList>
    </citation>
    <scope>NUCLEOTIDE SEQUENCE [LARGE SCALE GENOMIC DNA]</scope>
</reference>
<feature type="domain" description="Glycosyl transferase family 25" evidence="2">
    <location>
        <begin position="82"/>
        <end position="194"/>
    </location>
</feature>
<accession>A0AAV1I9Y4</accession>
<comment type="caution">
    <text evidence="3">The sequence shown here is derived from an EMBL/GenBank/DDBJ whole genome shotgun (WGS) entry which is preliminary data.</text>
</comment>
<dbReference type="EMBL" id="CAUYUE010000009">
    <property type="protein sequence ID" value="CAK0784013.1"/>
    <property type="molecule type" value="Genomic_DNA"/>
</dbReference>
<dbReference type="Proteomes" id="UP001314263">
    <property type="component" value="Unassembled WGS sequence"/>
</dbReference>
<evidence type="ECO:0000313" key="3">
    <source>
        <dbReference type="EMBL" id="CAK0784013.1"/>
    </source>
</evidence>
<gene>
    <name evidence="3" type="ORF">CVIRNUC_007216</name>
</gene>
<protein>
    <recommendedName>
        <fullName evidence="2">Glycosyl transferase family 25 domain-containing protein</fullName>
    </recommendedName>
</protein>
<dbReference type="Pfam" id="PF01755">
    <property type="entry name" value="Glyco_transf_25"/>
    <property type="match status" value="1"/>
</dbReference>
<dbReference type="AlphaFoldDB" id="A0AAV1I9Y4"/>
<proteinExistence type="predicted"/>